<protein>
    <submittedName>
        <fullName evidence="1">Uncharacterized protein</fullName>
    </submittedName>
</protein>
<dbReference type="EMBL" id="JAIZAY010000003">
    <property type="protein sequence ID" value="KAJ8045440.1"/>
    <property type="molecule type" value="Genomic_DNA"/>
</dbReference>
<gene>
    <name evidence="1" type="ORF">HOLleu_08452</name>
</gene>
<proteinExistence type="predicted"/>
<name>A0A9Q1CIR7_HOLLE</name>
<sequence>MAARVDHRRPLRCIELMHVTSARFNLAYWMELPYVVRGCRSLGSLAWPSLLSGNSVAMHLRSVFLMLAFKGSFLQ</sequence>
<dbReference type="AlphaFoldDB" id="A0A9Q1CIR7"/>
<organism evidence="1 2">
    <name type="scientific">Holothuria leucospilota</name>
    <name type="common">Black long sea cucumber</name>
    <name type="synonym">Mertensiothuria leucospilota</name>
    <dbReference type="NCBI Taxonomy" id="206669"/>
    <lineage>
        <taxon>Eukaryota</taxon>
        <taxon>Metazoa</taxon>
        <taxon>Echinodermata</taxon>
        <taxon>Eleutherozoa</taxon>
        <taxon>Echinozoa</taxon>
        <taxon>Holothuroidea</taxon>
        <taxon>Aspidochirotacea</taxon>
        <taxon>Aspidochirotida</taxon>
        <taxon>Holothuriidae</taxon>
        <taxon>Holothuria</taxon>
    </lineage>
</organism>
<evidence type="ECO:0000313" key="2">
    <source>
        <dbReference type="Proteomes" id="UP001152320"/>
    </source>
</evidence>
<keyword evidence="2" id="KW-1185">Reference proteome</keyword>
<accession>A0A9Q1CIR7</accession>
<reference evidence="1" key="1">
    <citation type="submission" date="2021-10" db="EMBL/GenBank/DDBJ databases">
        <title>Tropical sea cucumber genome reveals ecological adaptation and Cuvierian tubules defense mechanism.</title>
        <authorList>
            <person name="Chen T."/>
        </authorList>
    </citation>
    <scope>NUCLEOTIDE SEQUENCE</scope>
    <source>
        <strain evidence="1">Nanhai2018</strain>
        <tissue evidence="1">Muscle</tissue>
    </source>
</reference>
<dbReference type="Proteomes" id="UP001152320">
    <property type="component" value="Chromosome 3"/>
</dbReference>
<evidence type="ECO:0000313" key="1">
    <source>
        <dbReference type="EMBL" id="KAJ8045440.1"/>
    </source>
</evidence>
<comment type="caution">
    <text evidence="1">The sequence shown here is derived from an EMBL/GenBank/DDBJ whole genome shotgun (WGS) entry which is preliminary data.</text>
</comment>